<evidence type="ECO:0000259" key="6">
    <source>
        <dbReference type="Pfam" id="PF24883"/>
    </source>
</evidence>
<keyword evidence="8" id="KW-1185">Reference proteome</keyword>
<feature type="region of interest" description="Disordered" evidence="4">
    <location>
        <begin position="1095"/>
        <end position="1121"/>
    </location>
</feature>
<feature type="domain" description="Nephrocystin 3-like N-terminal" evidence="6">
    <location>
        <begin position="206"/>
        <end position="358"/>
    </location>
</feature>
<feature type="repeat" description="ANK" evidence="2">
    <location>
        <begin position="1229"/>
        <end position="1261"/>
    </location>
</feature>
<dbReference type="OrthoDB" id="194358at2759"/>
<evidence type="ECO:0000256" key="1">
    <source>
        <dbReference type="ARBA" id="ARBA00022737"/>
    </source>
</evidence>
<evidence type="ECO:0000256" key="2">
    <source>
        <dbReference type="PROSITE-ProRule" id="PRU00023"/>
    </source>
</evidence>
<evidence type="ECO:0000256" key="3">
    <source>
        <dbReference type="SAM" id="Coils"/>
    </source>
</evidence>
<dbReference type="PANTHER" id="PTHR10039">
    <property type="entry name" value="AMELOGENIN"/>
    <property type="match status" value="1"/>
</dbReference>
<keyword evidence="1" id="KW-0677">Repeat</keyword>
<reference evidence="7 8" key="1">
    <citation type="submission" date="2016-03" db="EMBL/GenBank/DDBJ databases">
        <authorList>
            <person name="Ploux O."/>
        </authorList>
    </citation>
    <scope>NUCLEOTIDE SEQUENCE [LARGE SCALE GENOMIC DNA]</scope>
    <source>
        <strain evidence="7 8">UAMH 11012</strain>
    </source>
</reference>
<dbReference type="InterPro" id="IPR002110">
    <property type="entry name" value="Ankyrin_rpt"/>
</dbReference>
<keyword evidence="3" id="KW-0175">Coiled coil</keyword>
<dbReference type="Pfam" id="PF17111">
    <property type="entry name" value="PigL_N"/>
    <property type="match status" value="1"/>
</dbReference>
<feature type="domain" description="Azaphilone pigments biosynthesis cluster protein L N-terminal" evidence="5">
    <location>
        <begin position="2"/>
        <end position="141"/>
    </location>
</feature>
<dbReference type="Gene3D" id="3.40.50.300">
    <property type="entry name" value="P-loop containing nucleotide triphosphate hydrolases"/>
    <property type="match status" value="1"/>
</dbReference>
<proteinExistence type="predicted"/>
<dbReference type="STRING" id="576137.A0A1L7WUC7"/>
<dbReference type="SUPFAM" id="SSF52540">
    <property type="entry name" value="P-loop containing nucleoside triphosphate hydrolases"/>
    <property type="match status" value="1"/>
</dbReference>
<evidence type="ECO:0000313" key="7">
    <source>
        <dbReference type="EMBL" id="CZR56382.1"/>
    </source>
</evidence>
<evidence type="ECO:0000259" key="5">
    <source>
        <dbReference type="Pfam" id="PF17111"/>
    </source>
</evidence>
<accession>A0A1L7WUC7</accession>
<dbReference type="InterPro" id="IPR036770">
    <property type="entry name" value="Ankyrin_rpt-contain_sf"/>
</dbReference>
<name>A0A1L7WUC7_9HELO</name>
<dbReference type="Pfam" id="PF12796">
    <property type="entry name" value="Ank_2"/>
    <property type="match status" value="1"/>
</dbReference>
<dbReference type="InterPro" id="IPR056884">
    <property type="entry name" value="NPHP3-like_N"/>
</dbReference>
<protein>
    <submittedName>
        <fullName evidence="7">Related to ankyrin</fullName>
    </submittedName>
</protein>
<dbReference type="Pfam" id="PF24883">
    <property type="entry name" value="NPHP3_N"/>
    <property type="match status" value="1"/>
</dbReference>
<feature type="compositionally biased region" description="Basic and acidic residues" evidence="4">
    <location>
        <begin position="1315"/>
        <end position="1327"/>
    </location>
</feature>
<dbReference type="PROSITE" id="PS50088">
    <property type="entry name" value="ANK_REPEAT"/>
    <property type="match status" value="1"/>
</dbReference>
<feature type="compositionally biased region" description="Low complexity" evidence="4">
    <location>
        <begin position="1331"/>
        <end position="1341"/>
    </location>
</feature>
<dbReference type="SMART" id="SM00248">
    <property type="entry name" value="ANK"/>
    <property type="match status" value="7"/>
</dbReference>
<dbReference type="EMBL" id="FJOG01000008">
    <property type="protein sequence ID" value="CZR56382.1"/>
    <property type="molecule type" value="Genomic_DNA"/>
</dbReference>
<evidence type="ECO:0000256" key="4">
    <source>
        <dbReference type="SAM" id="MobiDB-lite"/>
    </source>
</evidence>
<sequence>MAEGLGVAASVAGLLTIADAVVRKGYKFIKNVKEAEESVTKLVEEVNNLSGALHSLNNIVERLEEDGASFDPSTQIHCIESCYKTLTKVQGHFDQAVPSTPLSKGDKIRWPLKKSHTKELLVEIERHKATMTLAMTAKEMSTLLEILAQQNVIREGIQGIRLSLEEDRAERRKAVISDERQKMLQTLGTIDAQKWQDSNIRLRQPGTRVWFTDGPEFKTWLSTNQSKLWINGIPGAGKTILMSSIIQDVEKKVDSSHAMAFFYCDYKYPQTHDPLLILGSLARQLIMQDERGFAQLSEFIKDHTANDGTSHNHTPEELCELIRKLSKHSQTTLIIVDGLDEIENGRADVAKLLGSLNTADGLIKTFDLRLYVASEIERRTRERKLRIQDASLKEHIMKTLVDGADGMFRWVACQMDYLCECNNDRDRREALRKLPPDLPSSYERVLERANRSNKENQELVKKVLHWIVYAVDPIPTDQLLQALAVREGEELFDPSAVTTEEELLHWCSSLVRRNGTSGQLELAHFTVKEFLQSIELNKKPFFRQYRLSGDHTVLAKACLGFLRCRKFGELPAPKAETPYDEFWDQWLGISNVYSFVNYSCRHWTYHVHESKWDEVEINVWKVFDSVDVLNFWTSGWMRIHFSVDKTWPHYEQHLVPTSLHWAAVFALDKLCLKLVADGLDVSQLSAMGTPLHCTILAEYAPQSITRTSESVCGLWDLPTLESWQPDARESVLQQLIEAGANVEALRRCEGDDWTPLEFALYVDFEGSFLSKLLLEAGARFTRNCVSTLLDQFKQSSLHWDIAWRPGEVIGGLTVTEALTAAFENTIELQELQCQADAISLALYITCSGGSSDLAQEKFHINFSKIIQGIEGENLDKILTDNDSEWGVRLITALSRAIRIVSSTAEEALQTLQLALDVAVIGGRASEVAILLRLKDGLDASHVFCGGRSEYDSGTPLHFLLHYHPINRFQHKECTESQLSTVGAILEHGADSVVTILNAKGVSPIEIAARYRDICTFQLCWNSATSSKFLENSPIFVEKILDSAISTKNYSIIEFLVQELAVKKVVPNFSISLELGVRLASTELLEIILDQHRCRRNEGSDSSSEDSKSKIKDESGGEGPLTPAHEVELEALRLASLAQGSFEAFDLLARREFRDSPQPQSGNTALHTLSQIHDDSSFKKLELLLELNPRLDPLNRNQLTPLALTVRCRNLRGMDLLLDAGANIDVRLADNQTALHIACCVGNKTAVASLLARGCQTSNKDSYGRTPHAIALACGYHELAQMIQESPEHNKLLVVPTPALSTEQLPRISMSNFAKTGDHGDLPIRSIEDDASNSSSLKRQSSNELAQFQASTERIRTS</sequence>
<dbReference type="Proteomes" id="UP000184330">
    <property type="component" value="Unassembled WGS sequence"/>
</dbReference>
<feature type="region of interest" description="Disordered" evidence="4">
    <location>
        <begin position="1311"/>
        <end position="1357"/>
    </location>
</feature>
<gene>
    <name evidence="7" type="ORF">PAC_06270</name>
</gene>
<dbReference type="SUPFAM" id="SSF48403">
    <property type="entry name" value="Ankyrin repeat"/>
    <property type="match status" value="1"/>
</dbReference>
<evidence type="ECO:0000313" key="8">
    <source>
        <dbReference type="Proteomes" id="UP000184330"/>
    </source>
</evidence>
<dbReference type="InterPro" id="IPR031348">
    <property type="entry name" value="PigL_N"/>
</dbReference>
<organism evidence="7 8">
    <name type="scientific">Phialocephala subalpina</name>
    <dbReference type="NCBI Taxonomy" id="576137"/>
    <lineage>
        <taxon>Eukaryota</taxon>
        <taxon>Fungi</taxon>
        <taxon>Dikarya</taxon>
        <taxon>Ascomycota</taxon>
        <taxon>Pezizomycotina</taxon>
        <taxon>Leotiomycetes</taxon>
        <taxon>Helotiales</taxon>
        <taxon>Mollisiaceae</taxon>
        <taxon>Phialocephala</taxon>
        <taxon>Phialocephala fortinii species complex</taxon>
    </lineage>
</organism>
<dbReference type="PANTHER" id="PTHR10039:SF15">
    <property type="entry name" value="NACHT DOMAIN-CONTAINING PROTEIN"/>
    <property type="match status" value="1"/>
</dbReference>
<feature type="coiled-coil region" evidence="3">
    <location>
        <begin position="32"/>
        <end position="66"/>
    </location>
</feature>
<dbReference type="Gene3D" id="1.25.40.20">
    <property type="entry name" value="Ankyrin repeat-containing domain"/>
    <property type="match status" value="2"/>
</dbReference>
<feature type="compositionally biased region" description="Basic and acidic residues" evidence="4">
    <location>
        <begin position="1095"/>
        <end position="1114"/>
    </location>
</feature>
<keyword evidence="2" id="KW-0040">ANK repeat</keyword>
<feature type="compositionally biased region" description="Polar residues" evidence="4">
    <location>
        <begin position="1342"/>
        <end position="1351"/>
    </location>
</feature>
<dbReference type="InterPro" id="IPR027417">
    <property type="entry name" value="P-loop_NTPase"/>
</dbReference>